<keyword evidence="2" id="KW-0560">Oxidoreductase</keyword>
<organism evidence="5 6">
    <name type="scientific">Leptobacterium flavescens</name>
    <dbReference type="NCBI Taxonomy" id="472055"/>
    <lineage>
        <taxon>Bacteria</taxon>
        <taxon>Pseudomonadati</taxon>
        <taxon>Bacteroidota</taxon>
        <taxon>Flavobacteriia</taxon>
        <taxon>Flavobacteriales</taxon>
        <taxon>Flavobacteriaceae</taxon>
        <taxon>Leptobacterium</taxon>
    </lineage>
</organism>
<feature type="domain" description="Gfo/Idh/MocA-like oxidoreductase N-terminal" evidence="3">
    <location>
        <begin position="8"/>
        <end position="124"/>
    </location>
</feature>
<dbReference type="InterPro" id="IPR055170">
    <property type="entry name" value="GFO_IDH_MocA-like_dom"/>
</dbReference>
<sequence length="327" mass="37106">MALPEKVVRWGIIGPGRIAHKFAQDLQQVAQAELYAVASRDLKKAEEFASEYNAPRSYGTYNELVEDPEVDIVYIATPHVFHYENSLLCLRNRKAVLCEKPLAMNTEQVSGMIKAAKENDTLFMEAMWTCFLPHFRFALDFIREEKLGKVKKLEADFGFYAAFDPNSRLFNKELGGGTLLDIGIYPVFAALSSLGYPDEIEADANLCQTGVDDECLIRFKYKNGAVARLKSTVREDTPTKAVFYCEQGELHLNTRFHEATDITIKPDNGKEETLDFGYTSRGYSYEAAHMTELFLQGKKESPLMSFEMSLQLIQLLDKIRNLIGLKY</sequence>
<comment type="caution">
    <text evidence="5">The sequence shown here is derived from an EMBL/GenBank/DDBJ whole genome shotgun (WGS) entry which is preliminary data.</text>
</comment>
<dbReference type="Pfam" id="PF22725">
    <property type="entry name" value="GFO_IDH_MocA_C3"/>
    <property type="match status" value="1"/>
</dbReference>
<evidence type="ECO:0000259" key="4">
    <source>
        <dbReference type="Pfam" id="PF22725"/>
    </source>
</evidence>
<dbReference type="PANTHER" id="PTHR22604">
    <property type="entry name" value="OXIDOREDUCTASES"/>
    <property type="match status" value="1"/>
</dbReference>
<dbReference type="Pfam" id="PF01408">
    <property type="entry name" value="GFO_IDH_MocA"/>
    <property type="match status" value="1"/>
</dbReference>
<dbReference type="Proteomes" id="UP000468581">
    <property type="component" value="Unassembled WGS sequence"/>
</dbReference>
<comment type="similarity">
    <text evidence="1">Belongs to the Gfo/Idh/MocA family.</text>
</comment>
<dbReference type="GO" id="GO:0000166">
    <property type="term" value="F:nucleotide binding"/>
    <property type="evidence" value="ECO:0007669"/>
    <property type="project" value="InterPro"/>
</dbReference>
<dbReference type="InterPro" id="IPR050984">
    <property type="entry name" value="Gfo/Idh/MocA_domain"/>
</dbReference>
<dbReference type="PANTHER" id="PTHR22604:SF105">
    <property type="entry name" value="TRANS-1,2-DIHYDROBENZENE-1,2-DIOL DEHYDROGENASE"/>
    <property type="match status" value="1"/>
</dbReference>
<evidence type="ECO:0000313" key="5">
    <source>
        <dbReference type="EMBL" id="NER14038.1"/>
    </source>
</evidence>
<dbReference type="Gene3D" id="3.40.50.720">
    <property type="entry name" value="NAD(P)-binding Rossmann-like Domain"/>
    <property type="match status" value="1"/>
</dbReference>
<dbReference type="InterPro" id="IPR036291">
    <property type="entry name" value="NAD(P)-bd_dom_sf"/>
</dbReference>
<dbReference type="AlphaFoldDB" id="A0A6P0UPY2"/>
<gene>
    <name evidence="5" type="ORF">GWK08_11345</name>
</gene>
<dbReference type="EMBL" id="JAABOO010000002">
    <property type="protein sequence ID" value="NER14038.1"/>
    <property type="molecule type" value="Genomic_DNA"/>
</dbReference>
<name>A0A6P0UPY2_9FLAO</name>
<dbReference type="GO" id="GO:0016491">
    <property type="term" value="F:oxidoreductase activity"/>
    <property type="evidence" value="ECO:0007669"/>
    <property type="project" value="UniProtKB-KW"/>
</dbReference>
<evidence type="ECO:0000259" key="3">
    <source>
        <dbReference type="Pfam" id="PF01408"/>
    </source>
</evidence>
<accession>A0A6P0UPY2</accession>
<keyword evidence="6" id="KW-1185">Reference proteome</keyword>
<evidence type="ECO:0000256" key="2">
    <source>
        <dbReference type="ARBA" id="ARBA00023002"/>
    </source>
</evidence>
<dbReference type="SUPFAM" id="SSF51735">
    <property type="entry name" value="NAD(P)-binding Rossmann-fold domains"/>
    <property type="match status" value="1"/>
</dbReference>
<dbReference type="Gene3D" id="3.30.360.10">
    <property type="entry name" value="Dihydrodipicolinate Reductase, domain 2"/>
    <property type="match status" value="1"/>
</dbReference>
<evidence type="ECO:0000256" key="1">
    <source>
        <dbReference type="ARBA" id="ARBA00010928"/>
    </source>
</evidence>
<dbReference type="SUPFAM" id="SSF55347">
    <property type="entry name" value="Glyceraldehyde-3-phosphate dehydrogenase-like, C-terminal domain"/>
    <property type="match status" value="1"/>
</dbReference>
<protein>
    <submittedName>
        <fullName evidence="5">Gfo/Idh/MocA family oxidoreductase</fullName>
    </submittedName>
</protein>
<proteinExistence type="inferred from homology"/>
<dbReference type="InterPro" id="IPR000683">
    <property type="entry name" value="Gfo/Idh/MocA-like_OxRdtase_N"/>
</dbReference>
<evidence type="ECO:0000313" key="6">
    <source>
        <dbReference type="Proteomes" id="UP000468581"/>
    </source>
</evidence>
<dbReference type="RefSeq" id="WP_163607303.1">
    <property type="nucleotide sequence ID" value="NZ_JAABOO010000002.1"/>
</dbReference>
<feature type="domain" description="GFO/IDH/MocA-like oxidoreductase" evidence="4">
    <location>
        <begin position="137"/>
        <end position="250"/>
    </location>
</feature>
<reference evidence="5 6" key="1">
    <citation type="submission" date="2020-01" db="EMBL/GenBank/DDBJ databases">
        <title>Leptobacterium flavescens.</title>
        <authorList>
            <person name="Wang G."/>
        </authorList>
    </citation>
    <scope>NUCLEOTIDE SEQUENCE [LARGE SCALE GENOMIC DNA]</scope>
    <source>
        <strain evidence="5 6">KCTC 22160</strain>
    </source>
</reference>